<dbReference type="Pfam" id="PF17681">
    <property type="entry name" value="GCP_N_terminal"/>
    <property type="match status" value="1"/>
</dbReference>
<dbReference type="InterPro" id="IPR042241">
    <property type="entry name" value="GCP_C_sf"/>
</dbReference>
<dbReference type="Gene3D" id="1.20.120.1900">
    <property type="entry name" value="Gamma-tubulin complex, C-terminal domain"/>
    <property type="match status" value="1"/>
</dbReference>
<dbReference type="Pfam" id="PF04130">
    <property type="entry name" value="GCP_C_terminal"/>
    <property type="match status" value="1"/>
</dbReference>
<feature type="domain" description="Gamma tubulin complex component protein N-terminal" evidence="8">
    <location>
        <begin position="176"/>
        <end position="582"/>
    </location>
</feature>
<dbReference type="GO" id="GO:0000930">
    <property type="term" value="C:gamma-tubulin complex"/>
    <property type="evidence" value="ECO:0007669"/>
    <property type="project" value="TreeGrafter"/>
</dbReference>
<dbReference type="InterPro" id="IPR040457">
    <property type="entry name" value="GCP_C"/>
</dbReference>
<feature type="compositionally biased region" description="Basic and acidic residues" evidence="6">
    <location>
        <begin position="472"/>
        <end position="486"/>
    </location>
</feature>
<name>A0AA38RBD8_9PEZI</name>
<dbReference type="GO" id="GO:0007020">
    <property type="term" value="P:microtubule nucleation"/>
    <property type="evidence" value="ECO:0007669"/>
    <property type="project" value="InterPro"/>
</dbReference>
<dbReference type="Proteomes" id="UP001174694">
    <property type="component" value="Unassembled WGS sequence"/>
</dbReference>
<evidence type="ECO:0000256" key="1">
    <source>
        <dbReference type="ARBA" id="ARBA00010337"/>
    </source>
</evidence>
<dbReference type="GO" id="GO:0031122">
    <property type="term" value="P:cytoplasmic microtubule organization"/>
    <property type="evidence" value="ECO:0007669"/>
    <property type="project" value="TreeGrafter"/>
</dbReference>
<evidence type="ECO:0000259" key="8">
    <source>
        <dbReference type="Pfam" id="PF17681"/>
    </source>
</evidence>
<evidence type="ECO:0000313" key="11">
    <source>
        <dbReference type="Proteomes" id="UP001174694"/>
    </source>
</evidence>
<dbReference type="FunFam" id="1.20.120.1900:FF:000013">
    <property type="entry name" value="Spindle pole body component"/>
    <property type="match status" value="1"/>
</dbReference>
<dbReference type="AlphaFoldDB" id="A0AA38RBD8"/>
<dbReference type="GO" id="GO:0051225">
    <property type="term" value="P:spindle assembly"/>
    <property type="evidence" value="ECO:0007669"/>
    <property type="project" value="TreeGrafter"/>
</dbReference>
<dbReference type="GO" id="GO:0000278">
    <property type="term" value="P:mitotic cell cycle"/>
    <property type="evidence" value="ECO:0007669"/>
    <property type="project" value="TreeGrafter"/>
</dbReference>
<feature type="domain" description="Gamma-tubulin complex component 6 N-terminal" evidence="9">
    <location>
        <begin position="75"/>
        <end position="151"/>
    </location>
</feature>
<evidence type="ECO:0000259" key="9">
    <source>
        <dbReference type="Pfam" id="PF19340"/>
    </source>
</evidence>
<comment type="similarity">
    <text evidence="1 5">Belongs to the TUBGCP family.</text>
</comment>
<evidence type="ECO:0000259" key="7">
    <source>
        <dbReference type="Pfam" id="PF04130"/>
    </source>
</evidence>
<proteinExistence type="inferred from homology"/>
<keyword evidence="2 5" id="KW-0963">Cytoplasm</keyword>
<keyword evidence="4 5" id="KW-0206">Cytoskeleton</keyword>
<feature type="domain" description="Gamma tubulin complex component C-terminal" evidence="7">
    <location>
        <begin position="587"/>
        <end position="952"/>
    </location>
</feature>
<dbReference type="PANTHER" id="PTHR19302:SF70">
    <property type="entry name" value="GAMMA-TUBULIN COMPLEX COMPONENT 6"/>
    <property type="match status" value="1"/>
</dbReference>
<evidence type="ECO:0000256" key="5">
    <source>
        <dbReference type="RuleBase" id="RU363050"/>
    </source>
</evidence>
<dbReference type="InterPro" id="IPR041470">
    <property type="entry name" value="GCP_N"/>
</dbReference>
<evidence type="ECO:0000256" key="2">
    <source>
        <dbReference type="ARBA" id="ARBA00022490"/>
    </source>
</evidence>
<evidence type="ECO:0000256" key="4">
    <source>
        <dbReference type="ARBA" id="ARBA00023212"/>
    </source>
</evidence>
<evidence type="ECO:0000256" key="6">
    <source>
        <dbReference type="SAM" id="MobiDB-lite"/>
    </source>
</evidence>
<protein>
    <recommendedName>
        <fullName evidence="5">Spindle pole body component</fullName>
    </recommendedName>
</protein>
<feature type="region of interest" description="Disordered" evidence="6">
    <location>
        <begin position="472"/>
        <end position="492"/>
    </location>
</feature>
<dbReference type="GO" id="GO:0051321">
    <property type="term" value="P:meiotic cell cycle"/>
    <property type="evidence" value="ECO:0007669"/>
    <property type="project" value="TreeGrafter"/>
</dbReference>
<gene>
    <name evidence="10" type="ORF">NKR23_g11686</name>
</gene>
<reference evidence="10" key="1">
    <citation type="submission" date="2022-07" db="EMBL/GenBank/DDBJ databases">
        <title>Fungi with potential for degradation of polypropylene.</title>
        <authorList>
            <person name="Gostincar C."/>
        </authorList>
    </citation>
    <scope>NUCLEOTIDE SEQUENCE</scope>
    <source>
        <strain evidence="10">EXF-13308</strain>
    </source>
</reference>
<dbReference type="GO" id="GO:0051011">
    <property type="term" value="F:microtubule minus-end binding"/>
    <property type="evidence" value="ECO:0007669"/>
    <property type="project" value="TreeGrafter"/>
</dbReference>
<comment type="caution">
    <text evidence="10">The sequence shown here is derived from an EMBL/GenBank/DDBJ whole genome shotgun (WGS) entry which is preliminary data.</text>
</comment>
<keyword evidence="3 5" id="KW-0493">Microtubule</keyword>
<sequence>MQAAPDNEDVSHVFAIPDFWKSPRLLDEAGAPEDGLPVNLFQCMVEGDAPNAKATTLGLDGDSFFRLPPLLASLPEDETLESQVSDVENADVALSEETDNFDDLWLLDSLDSIERPKLLTWDSFTLPDAKEETPLFITEAGPAAFDALLASEDSPFTSEPHEGNKTLQPSGFCSCLLALALGRASILFSWSDEKKTFVPTLSSTKVTGYSGVVLRGITKLCLDCGSANRLLRYYVEAVYLRHASQSEVALANAVDKLLLVVQSELGGRGRSVRSLLQLQDIVQPVHALTAYLKSLVGKLPRGASDEEALAVIFEEAQSVEYGEGFLRDTLREILVMVSKPWTNFVEEWIGLREEQGLQLTKDGLGKGFVKVHSQTWADELGLDLEERDYFFDEEKMPNFMPADVARAIFETGRNIRFLRENHSGHPLAHVVLGSVQESPTLEWQFDWEAITKIEEKALAYEEALSEAIRRHHSDEGGHLARQRGDSSDQGASELQFLGRSEEDIETRLLASMAEIEQPIKHSHHTSRLSAILKACLFNRGGDRQSMARDITPHWSLLPLLSFGPIVSAQSRLVNRECLRLLFSTHELREHLNLLREFSLFGNGVFSSRLSHALFDPDLDATERKAGAFRSGGTMGLRLGRRDNWPPASSELRLALMGVLAESYIPKSNIGKRSEDIHYSKGQLPGDMSFAVRDLSAEDMERCMDPDSLEALDFLQLTYKPPSALRPIMTPGLLVKYDRIFKHLLRVLRMVYIMNQMFSETGLKTSQKQSIGNAVRRFQIESHHFISSVATYFLDTGVSMPWRDFEAWIDGVEASLQPAAAGASQHNCSPVKLRDYHDQTLDDIMRALLLRKRQQPVLGLLDDIFASILQFTKTLRESRQDDNLDDAEGKIKGLYSTFRKKVEVFITVCRGLGEKASYETRHDKRSDATRNERMTEENPIMKLVLMLDMSNYYTRRES</sequence>
<dbReference type="Pfam" id="PF19340">
    <property type="entry name" value="GCP6_N"/>
    <property type="match status" value="1"/>
</dbReference>
<dbReference type="GO" id="GO:0005816">
    <property type="term" value="C:spindle pole body"/>
    <property type="evidence" value="ECO:0007669"/>
    <property type="project" value="UniProtKB-ARBA"/>
</dbReference>
<keyword evidence="11" id="KW-1185">Reference proteome</keyword>
<dbReference type="InterPro" id="IPR045818">
    <property type="entry name" value="GCP6_N"/>
</dbReference>
<dbReference type="GO" id="GO:0005874">
    <property type="term" value="C:microtubule"/>
    <property type="evidence" value="ECO:0007669"/>
    <property type="project" value="UniProtKB-KW"/>
</dbReference>
<evidence type="ECO:0000313" key="10">
    <source>
        <dbReference type="EMBL" id="KAJ9131579.1"/>
    </source>
</evidence>
<evidence type="ECO:0000256" key="3">
    <source>
        <dbReference type="ARBA" id="ARBA00022701"/>
    </source>
</evidence>
<comment type="subcellular location">
    <subcellularLocation>
        <location evidence="5">Cytoplasm</location>
        <location evidence="5">Cytoskeleton</location>
        <location evidence="5">Microtubule organizing center</location>
    </subcellularLocation>
</comment>
<dbReference type="EMBL" id="JANBVO010000067">
    <property type="protein sequence ID" value="KAJ9131579.1"/>
    <property type="molecule type" value="Genomic_DNA"/>
</dbReference>
<organism evidence="10 11">
    <name type="scientific">Pleurostoma richardsiae</name>
    <dbReference type="NCBI Taxonomy" id="41990"/>
    <lineage>
        <taxon>Eukaryota</taxon>
        <taxon>Fungi</taxon>
        <taxon>Dikarya</taxon>
        <taxon>Ascomycota</taxon>
        <taxon>Pezizomycotina</taxon>
        <taxon>Sordariomycetes</taxon>
        <taxon>Sordariomycetidae</taxon>
        <taxon>Calosphaeriales</taxon>
        <taxon>Pleurostomataceae</taxon>
        <taxon>Pleurostoma</taxon>
    </lineage>
</organism>
<dbReference type="GO" id="GO:0043015">
    <property type="term" value="F:gamma-tubulin binding"/>
    <property type="evidence" value="ECO:0007669"/>
    <property type="project" value="InterPro"/>
</dbReference>
<dbReference type="PANTHER" id="PTHR19302">
    <property type="entry name" value="GAMMA TUBULIN COMPLEX PROTEIN"/>
    <property type="match status" value="1"/>
</dbReference>
<dbReference type="InterPro" id="IPR007259">
    <property type="entry name" value="GCP"/>
</dbReference>
<dbReference type="GO" id="GO:0000922">
    <property type="term" value="C:spindle pole"/>
    <property type="evidence" value="ECO:0007669"/>
    <property type="project" value="InterPro"/>
</dbReference>
<accession>A0AA38RBD8</accession>